<dbReference type="Gene3D" id="2.60.120.560">
    <property type="entry name" value="Exo-inulinase, domain 1"/>
    <property type="match status" value="1"/>
</dbReference>
<dbReference type="GO" id="GO:0004575">
    <property type="term" value="F:sucrose alpha-glucosidase activity"/>
    <property type="evidence" value="ECO:0007669"/>
    <property type="project" value="TreeGrafter"/>
</dbReference>
<dbReference type="Gene3D" id="2.115.10.20">
    <property type="entry name" value="Glycosyl hydrolase domain, family 43"/>
    <property type="match status" value="1"/>
</dbReference>
<keyword evidence="3 4" id="KW-0326">Glycosidase</keyword>
<dbReference type="Proteomes" id="UP000078340">
    <property type="component" value="Unassembled WGS sequence"/>
</dbReference>
<dbReference type="PANTHER" id="PTHR42800:SF3">
    <property type="entry name" value="GLYCOSYL HYDROLASE FAMILY 32 N-TERMINAL DOMAIN-CONTAINING PROTEIN"/>
    <property type="match status" value="1"/>
</dbReference>
<dbReference type="GO" id="GO:0005737">
    <property type="term" value="C:cytoplasm"/>
    <property type="evidence" value="ECO:0007669"/>
    <property type="project" value="TreeGrafter"/>
</dbReference>
<evidence type="ECO:0000256" key="2">
    <source>
        <dbReference type="ARBA" id="ARBA00022801"/>
    </source>
</evidence>
<accession>A0A179GJ67</accession>
<dbReference type="SUPFAM" id="SSF75005">
    <property type="entry name" value="Arabinanase/levansucrase/invertase"/>
    <property type="match status" value="1"/>
</dbReference>
<keyword evidence="2 4" id="KW-0378">Hydrolase</keyword>
<dbReference type="OMA" id="YGINWEC"/>
<dbReference type="InterPro" id="IPR001362">
    <property type="entry name" value="Glyco_hydro_32"/>
</dbReference>
<dbReference type="EMBL" id="LSBH01000001">
    <property type="protein sequence ID" value="OAQ87714.1"/>
    <property type="molecule type" value="Genomic_DNA"/>
</dbReference>
<comment type="similarity">
    <text evidence="1 4">Belongs to the glycosyl hydrolase 32 family.</text>
</comment>
<dbReference type="AlphaFoldDB" id="A0A179GJ67"/>
<dbReference type="Proteomes" id="UP000078240">
    <property type="component" value="Unassembled WGS sequence"/>
</dbReference>
<feature type="domain" description="Glycosyl hydrolase family 32 C-terminal" evidence="7">
    <location>
        <begin position="355"/>
        <end position="526"/>
    </location>
</feature>
<evidence type="ECO:0000313" key="9">
    <source>
        <dbReference type="EMBL" id="OAQ87714.1"/>
    </source>
</evidence>
<dbReference type="Pfam" id="PF08244">
    <property type="entry name" value="Glyco_hydro_32C"/>
    <property type="match status" value="1"/>
</dbReference>
<name>A0A179GJ67_PURLI</name>
<dbReference type="InterPro" id="IPR013148">
    <property type="entry name" value="Glyco_hydro_32_N"/>
</dbReference>
<organism evidence="8 10">
    <name type="scientific">Purpureocillium lilacinum</name>
    <name type="common">Paecilomyces lilacinus</name>
    <dbReference type="NCBI Taxonomy" id="33203"/>
    <lineage>
        <taxon>Eukaryota</taxon>
        <taxon>Fungi</taxon>
        <taxon>Dikarya</taxon>
        <taxon>Ascomycota</taxon>
        <taxon>Pezizomycotina</taxon>
        <taxon>Sordariomycetes</taxon>
        <taxon>Hypocreomycetidae</taxon>
        <taxon>Hypocreales</taxon>
        <taxon>Ophiocordycipitaceae</taxon>
        <taxon>Purpureocillium</taxon>
    </lineage>
</organism>
<evidence type="ECO:0000256" key="4">
    <source>
        <dbReference type="RuleBase" id="RU362110"/>
    </source>
</evidence>
<evidence type="ECO:0000313" key="8">
    <source>
        <dbReference type="EMBL" id="OAQ77905.1"/>
    </source>
</evidence>
<evidence type="ECO:0000259" key="6">
    <source>
        <dbReference type="Pfam" id="PF00251"/>
    </source>
</evidence>
<evidence type="ECO:0000256" key="5">
    <source>
        <dbReference type="SAM" id="SignalP"/>
    </source>
</evidence>
<dbReference type="CDD" id="cd18621">
    <property type="entry name" value="GH32_XdINV-like"/>
    <property type="match status" value="1"/>
</dbReference>
<feature type="domain" description="Glycosyl hydrolase family 32 N-terminal" evidence="6">
    <location>
        <begin position="1"/>
        <end position="310"/>
    </location>
</feature>
<evidence type="ECO:0000256" key="1">
    <source>
        <dbReference type="ARBA" id="ARBA00009902"/>
    </source>
</evidence>
<comment type="caution">
    <text evidence="8">The sequence shown here is derived from an EMBL/GenBank/DDBJ whole genome shotgun (WGS) entry which is preliminary data.</text>
</comment>
<feature type="signal peptide" evidence="5">
    <location>
        <begin position="1"/>
        <end position="17"/>
    </location>
</feature>
<evidence type="ECO:0000313" key="10">
    <source>
        <dbReference type="Proteomes" id="UP000078340"/>
    </source>
</evidence>
<dbReference type="EMBL" id="LSBI01000012">
    <property type="protein sequence ID" value="OAQ77905.1"/>
    <property type="molecule type" value="Genomic_DNA"/>
</dbReference>
<keyword evidence="5" id="KW-0732">Signal</keyword>
<dbReference type="PANTHER" id="PTHR42800">
    <property type="entry name" value="EXOINULINASE INUD (AFU_ORTHOLOGUE AFUA_5G00480)"/>
    <property type="match status" value="1"/>
</dbReference>
<proteinExistence type="inferred from homology"/>
<feature type="chain" id="PRO_5010455931" evidence="5">
    <location>
        <begin position="18"/>
        <end position="543"/>
    </location>
</feature>
<dbReference type="Pfam" id="PF00251">
    <property type="entry name" value="Glyco_hydro_32N"/>
    <property type="match status" value="1"/>
</dbReference>
<reference evidence="8 10" key="1">
    <citation type="submission" date="2016-02" db="EMBL/GenBank/DDBJ databases">
        <title>Biosynthesis of antibiotic leucinostatins and their inhibition on Phytophthora in bio-control Purpureocillium lilacinum.</title>
        <authorList>
            <person name="Wang G."/>
            <person name="Liu Z."/>
            <person name="Lin R."/>
            <person name="Li E."/>
            <person name="Mao Z."/>
            <person name="Ling J."/>
            <person name="Yin W."/>
            <person name="Xie B."/>
        </authorList>
    </citation>
    <scope>NUCLEOTIDE SEQUENCE [LARGE SCALE GENOMIC DNA]</scope>
    <source>
        <strain evidence="9">PLBJ-1</strain>
        <strain evidence="8">PLFJ-1</strain>
    </source>
</reference>
<dbReference type="InterPro" id="IPR013189">
    <property type="entry name" value="Glyco_hydro_32_C"/>
</dbReference>
<evidence type="ECO:0000259" key="7">
    <source>
        <dbReference type="Pfam" id="PF08244"/>
    </source>
</evidence>
<dbReference type="InterPro" id="IPR013320">
    <property type="entry name" value="ConA-like_dom_sf"/>
</dbReference>
<protein>
    <submittedName>
        <fullName evidence="8">Glycoside hydrolase family 32 protein</fullName>
    </submittedName>
</protein>
<dbReference type="STRING" id="33203.A0A179GJ67"/>
<dbReference type="SMART" id="SM00640">
    <property type="entry name" value="Glyco_32"/>
    <property type="match status" value="1"/>
</dbReference>
<dbReference type="GO" id="GO:0005987">
    <property type="term" value="P:sucrose catabolic process"/>
    <property type="evidence" value="ECO:0007669"/>
    <property type="project" value="TreeGrafter"/>
</dbReference>
<gene>
    <name evidence="9" type="ORF">VFPBJ_01754</name>
    <name evidence="8" type="ORF">VFPFJ_10272</name>
</gene>
<evidence type="ECO:0000256" key="3">
    <source>
        <dbReference type="ARBA" id="ARBA00023295"/>
    </source>
</evidence>
<dbReference type="InterPro" id="IPR023296">
    <property type="entry name" value="Glyco_hydro_beta-prop_sf"/>
</dbReference>
<dbReference type="SUPFAM" id="SSF49899">
    <property type="entry name" value="Concanavalin A-like lectins/glucanases"/>
    <property type="match status" value="1"/>
</dbReference>
<sequence>MSWGHATSMDMLTWVSASVTPALIPGATYDCEGVFTGCWLPPSKASDKTLRVAYSSVKHLPFHWSTPPYPRNAAGLAIASSLDGGLTWEKSPRNPILPGEPAGVAVTGFRDPSVFELQPTVRTPRTPTPNLYGLIAGGVEGSGPNVFVYEIDIENPEDWNYRGTLLSLPPRFQPSNHWSGNYGVNWECVNLVTLRSDSETRHFLLLGAEGDVEKQQVKSQPRSTAAPSRTIRPQLWLSGELTPTSSGLQLRPQYGGYFDHGPYYAANSFHDPVSDRRIVYGWIPEEDISLEAAKAKGWNGSLAIPREMFLLTIRNVEGSMRSDLSDIFPFEIKRESDGSITILTLGVRPIQEMARLREGCDDVSESKNVITLPMSDLITHQVISQAQSANWELEAIISVQPGCKTVGFHVRHTNDLSVRTSITFCIDTETISVDRSASTTDPAVNTCMDAGPFTLLTQRPPGEEASLEKLKIRIFSDGNILEIFANDCFALATMVYSERCGPRTGGISAFATGGLGSAVFEAVHVYDGLDVNKLPRTVDEVPG</sequence>